<dbReference type="SUPFAM" id="SSF50685">
    <property type="entry name" value="Barwin-like endoglucanases"/>
    <property type="match status" value="1"/>
</dbReference>
<feature type="transmembrane region" description="Helical" evidence="6">
    <location>
        <begin position="7"/>
        <end position="29"/>
    </location>
</feature>
<dbReference type="AlphaFoldDB" id="A0A1H0NBH4"/>
<dbReference type="InterPro" id="IPR010611">
    <property type="entry name" value="3D_dom"/>
</dbReference>
<dbReference type="CDD" id="cd14668">
    <property type="entry name" value="mlta_B"/>
    <property type="match status" value="1"/>
</dbReference>
<dbReference type="Proteomes" id="UP000199073">
    <property type="component" value="Unassembled WGS sequence"/>
</dbReference>
<dbReference type="InterPro" id="IPR026044">
    <property type="entry name" value="MltA"/>
</dbReference>
<dbReference type="Gene3D" id="2.40.40.10">
    <property type="entry name" value="RlpA-like domain"/>
    <property type="match status" value="1"/>
</dbReference>
<dbReference type="OrthoDB" id="9783686at2"/>
<keyword evidence="4" id="KW-0961">Cell wall biogenesis/degradation</keyword>
<evidence type="ECO:0000313" key="8">
    <source>
        <dbReference type="EMBL" id="SDO89775.1"/>
    </source>
</evidence>
<keyword evidence="6" id="KW-0812">Transmembrane</keyword>
<dbReference type="Gene3D" id="2.40.240.50">
    <property type="entry name" value="Barwin-like endoglucanases"/>
    <property type="match status" value="1"/>
</dbReference>
<dbReference type="InterPro" id="IPR036908">
    <property type="entry name" value="RlpA-like_sf"/>
</dbReference>
<dbReference type="GO" id="GO:0071555">
    <property type="term" value="P:cell wall organization"/>
    <property type="evidence" value="ECO:0007669"/>
    <property type="project" value="UniProtKB-KW"/>
</dbReference>
<evidence type="ECO:0000313" key="9">
    <source>
        <dbReference type="Proteomes" id="UP000199073"/>
    </source>
</evidence>
<dbReference type="InterPro" id="IPR005300">
    <property type="entry name" value="MltA_B"/>
</dbReference>
<dbReference type="GO" id="GO:0009253">
    <property type="term" value="P:peptidoglycan catabolic process"/>
    <property type="evidence" value="ECO:0007669"/>
    <property type="project" value="TreeGrafter"/>
</dbReference>
<dbReference type="Pfam" id="PF03562">
    <property type="entry name" value="MltA"/>
    <property type="match status" value="1"/>
</dbReference>
<keyword evidence="6" id="KW-1133">Transmembrane helix</keyword>
<dbReference type="PANTHER" id="PTHR30124">
    <property type="entry name" value="MEMBRANE-BOUND LYTIC MUREIN TRANSGLYCOSYLASE A"/>
    <property type="match status" value="1"/>
</dbReference>
<organism evidence="8 9">
    <name type="scientific">Desulforhopalus singaporensis</name>
    <dbReference type="NCBI Taxonomy" id="91360"/>
    <lineage>
        <taxon>Bacteria</taxon>
        <taxon>Pseudomonadati</taxon>
        <taxon>Thermodesulfobacteriota</taxon>
        <taxon>Desulfobulbia</taxon>
        <taxon>Desulfobulbales</taxon>
        <taxon>Desulfocapsaceae</taxon>
        <taxon>Desulforhopalus</taxon>
    </lineage>
</organism>
<dbReference type="GO" id="GO:0009254">
    <property type="term" value="P:peptidoglycan turnover"/>
    <property type="evidence" value="ECO:0007669"/>
    <property type="project" value="InterPro"/>
</dbReference>
<evidence type="ECO:0000256" key="3">
    <source>
        <dbReference type="ARBA" id="ARBA00023239"/>
    </source>
</evidence>
<comment type="catalytic activity">
    <reaction evidence="1">
        <text>Exolytic cleavage of the (1-&gt;4)-beta-glycosidic linkage between N-acetylmuramic acid (MurNAc) and N-acetylglucosamine (GlcNAc) residues in peptidoglycan, from either the reducing or the non-reducing ends of the peptidoglycan chains, with concomitant formation of a 1,6-anhydrobond in the MurNAc residue.</text>
        <dbReference type="EC" id="4.2.2.n1"/>
    </reaction>
</comment>
<dbReference type="PIRSF" id="PIRSF019422">
    <property type="entry name" value="MltA"/>
    <property type="match status" value="1"/>
</dbReference>
<dbReference type="EC" id="4.2.2.n1" evidence="2"/>
<evidence type="ECO:0000256" key="6">
    <source>
        <dbReference type="SAM" id="Phobius"/>
    </source>
</evidence>
<dbReference type="STRING" id="91360.SAMN05660330_01325"/>
<dbReference type="GO" id="GO:0019867">
    <property type="term" value="C:outer membrane"/>
    <property type="evidence" value="ECO:0007669"/>
    <property type="project" value="InterPro"/>
</dbReference>
<evidence type="ECO:0000259" key="7">
    <source>
        <dbReference type="SMART" id="SM00925"/>
    </source>
</evidence>
<dbReference type="Pfam" id="PF06725">
    <property type="entry name" value="3D"/>
    <property type="match status" value="1"/>
</dbReference>
<evidence type="ECO:0000256" key="4">
    <source>
        <dbReference type="ARBA" id="ARBA00023316"/>
    </source>
</evidence>
<name>A0A1H0NBH4_9BACT</name>
<feature type="domain" description="Lytic transglycosylase MltA" evidence="7">
    <location>
        <begin position="139"/>
        <end position="290"/>
    </location>
</feature>
<dbReference type="RefSeq" id="WP_092221023.1">
    <property type="nucleotide sequence ID" value="NZ_FNJI01000007.1"/>
</dbReference>
<dbReference type="CDD" id="cd14485">
    <property type="entry name" value="mltA_like_LT_A"/>
    <property type="match status" value="1"/>
</dbReference>
<proteinExistence type="predicted"/>
<keyword evidence="3" id="KW-0456">Lyase</keyword>
<gene>
    <name evidence="8" type="ORF">SAMN05660330_01325</name>
</gene>
<dbReference type="PANTHER" id="PTHR30124:SF0">
    <property type="entry name" value="MEMBRANE-BOUND LYTIC MUREIN TRANSGLYCOSYLASE A"/>
    <property type="match status" value="1"/>
</dbReference>
<evidence type="ECO:0000256" key="2">
    <source>
        <dbReference type="ARBA" id="ARBA00012587"/>
    </source>
</evidence>
<accession>A0A1H0NBH4</accession>
<reference evidence="8 9" key="1">
    <citation type="submission" date="2016-10" db="EMBL/GenBank/DDBJ databases">
        <authorList>
            <person name="de Groot N.N."/>
        </authorList>
    </citation>
    <scope>NUCLEOTIDE SEQUENCE [LARGE SCALE GENOMIC DNA]</scope>
    <source>
        <strain evidence="8 9">DSM 12130</strain>
    </source>
</reference>
<keyword evidence="6" id="KW-0472">Membrane</keyword>
<dbReference type="GO" id="GO:0004553">
    <property type="term" value="F:hydrolase activity, hydrolyzing O-glycosyl compounds"/>
    <property type="evidence" value="ECO:0007669"/>
    <property type="project" value="InterPro"/>
</dbReference>
<dbReference type="GO" id="GO:0008933">
    <property type="term" value="F:peptidoglycan lytic transglycosylase activity"/>
    <property type="evidence" value="ECO:0007669"/>
    <property type="project" value="TreeGrafter"/>
</dbReference>
<dbReference type="PROSITE" id="PS51257">
    <property type="entry name" value="PROKAR_LIPOPROTEIN"/>
    <property type="match status" value="1"/>
</dbReference>
<dbReference type="SMART" id="SM00925">
    <property type="entry name" value="MltA"/>
    <property type="match status" value="1"/>
</dbReference>
<evidence type="ECO:0000256" key="5">
    <source>
        <dbReference type="ARBA" id="ARBA00030918"/>
    </source>
</evidence>
<dbReference type="EMBL" id="FNJI01000007">
    <property type="protein sequence ID" value="SDO89775.1"/>
    <property type="molecule type" value="Genomic_DNA"/>
</dbReference>
<keyword evidence="9" id="KW-1185">Reference proteome</keyword>
<protein>
    <recommendedName>
        <fullName evidence="2">peptidoglycan lytic exotransglycosylase</fullName>
        <ecNumber evidence="2">4.2.2.n1</ecNumber>
    </recommendedName>
    <alternativeName>
        <fullName evidence="5">Murein hydrolase A</fullName>
    </alternativeName>
</protein>
<sequence length="395" mass="44581">MRTVLRIRFLIPTGFLLLLVFACSLLYLYRYQPLHLIPPKSVPFFTDDFDRNSLILAAERQQRYLLRQPPEKTVQFGQKAISCRWLLVSMTELLDKLRQSPDIWEFNEFLRKNYTIFQAGGRKRPGPPTMLVTGYYEPLFAGSLIGKPPFVYPIYSTPPSLMVRKNGDGISSIGRYDRVNNFVPFWSREQIENQNLLRGHELAYLADPFDAYLLHVQGSGKILLPDGSLRTVRFAGSNGLEYNSIGKLLVDEGIMDLEDVDIEAIRQYLAQNPEQQKRILHHNPRFIFFGWGNSENPVGSNGIELTPGRSVAVDQNLLPAGTFAFLSSSRPLIDVNGKIIGWTGLNRFVFPQDSGAAIKGTGRVDLFWGSGPQAGAAAGTMKHRGKLYFFVKKGF</sequence>
<evidence type="ECO:0000256" key="1">
    <source>
        <dbReference type="ARBA" id="ARBA00001420"/>
    </source>
</evidence>